<dbReference type="PROSITE" id="PS00518">
    <property type="entry name" value="ZF_RING_1"/>
    <property type="match status" value="1"/>
</dbReference>
<feature type="compositionally biased region" description="Basic and acidic residues" evidence="5">
    <location>
        <begin position="12"/>
        <end position="34"/>
    </location>
</feature>
<evidence type="ECO:0000256" key="1">
    <source>
        <dbReference type="ARBA" id="ARBA00022723"/>
    </source>
</evidence>
<dbReference type="EMBL" id="MU839034">
    <property type="protein sequence ID" value="KAK1762701.1"/>
    <property type="molecule type" value="Genomic_DNA"/>
</dbReference>
<sequence>MMRKLFKGRKSKGGEHEKHDTRDGKLHKAPDPSDKIYVQDSDARNLHPRPDDSKSKDTAESNDVGTFSGFDSWLSSFAPDPTKTAVEMDGESASSETLTIEGYPQADYLSLIIDGVRRPGHAQKYVVRLNGPWYMTLAAVNTVMEKHGYEGLGAAKNTLLARPDWKGTKAYAENYEVLVTDGPSCYDPDRGLLINRDETLDTFSGNMRRLRVECTDGGIVASSFPAKLRITFRRTLRLPDNGKIHNLPSDLGLISAHNIEGIKKRLTASGSQSLVEMAKKGGVFFPLYQREAMFMSFEAEHGGFALRVFVGGVNAVSGLPWNAGPHRKAAQQDYLSVPPQQYLDGISAGRASVKQFVAMPLGSGYSVEKQITGKEDVGGLQLEVIPDDGWYLAPAPEVPYSPHLGIQTPRTLGIETVLLLGNHMIREDTDLSAPEYAGFTSSLEHSTHMRRYFFTQLQQGLYSPYPGLQSQRDTSDPASWKPGACLRMTAVYVYNLTLTWSSGAGTMSREVRWLPWATVSDCAIVMERLNFRINGKLLDQFDLYCQGRILGSLQLQEMGIQDNSIIVAVEKVSGPPQPQFQDQYGPPRQQYADEYMPSEHGPWQPTPGHANPIIPGSTSSGSPTPSSIQPNQQGHGYAPPLYETFTPSPPGAAAPPGTAVRPPGSSLPPGGPPRTYGSPGPGPGAPRPHSSTTIGSPLPGYTSPSPGMAGAGSPPSLAPPKTGAPPATHRGSSAPQADQTGWAMGVAAGSQIRQVVRKDPFAPSEWAKHRAATLSVQILNSVAFEGLTGMLAPPTPISAETYAAHGLPFHASYGEAEAAFETDGATNFAGVRSVAQIDASHGPVVLGSNITAGSKVGCTCCGKMLCDSILRPCNHAFCSQCIRNWMAWGNKTICRVCGQTATGLVGFSAPMALPGQDVVDFSEAVVVTNEPYKGELGFASVYELEARSQPQPQQQPIVYELGA</sequence>
<feature type="region of interest" description="Disordered" evidence="5">
    <location>
        <begin position="575"/>
        <end position="738"/>
    </location>
</feature>
<feature type="compositionally biased region" description="Basic residues" evidence="5">
    <location>
        <begin position="1"/>
        <end position="11"/>
    </location>
</feature>
<dbReference type="InterPro" id="IPR001841">
    <property type="entry name" value="Znf_RING"/>
</dbReference>
<dbReference type="RefSeq" id="XP_060278914.1">
    <property type="nucleotide sequence ID" value="XM_060429163.1"/>
</dbReference>
<protein>
    <recommendedName>
        <fullName evidence="6">RING-type domain-containing protein</fullName>
    </recommendedName>
</protein>
<evidence type="ECO:0000256" key="4">
    <source>
        <dbReference type="PROSITE-ProRule" id="PRU00175"/>
    </source>
</evidence>
<feature type="domain" description="RING-type" evidence="6">
    <location>
        <begin position="858"/>
        <end position="897"/>
    </location>
</feature>
<feature type="region of interest" description="Disordered" evidence="5">
    <location>
        <begin position="1"/>
        <end position="63"/>
    </location>
</feature>
<dbReference type="Proteomes" id="UP001244011">
    <property type="component" value="Unassembled WGS sequence"/>
</dbReference>
<evidence type="ECO:0000256" key="3">
    <source>
        <dbReference type="ARBA" id="ARBA00022833"/>
    </source>
</evidence>
<feature type="compositionally biased region" description="Low complexity" evidence="5">
    <location>
        <begin position="612"/>
        <end position="628"/>
    </location>
</feature>
<dbReference type="PROSITE" id="PS50089">
    <property type="entry name" value="ZF_RING_2"/>
    <property type="match status" value="1"/>
</dbReference>
<dbReference type="GeneID" id="85312350"/>
<dbReference type="SUPFAM" id="SSF57850">
    <property type="entry name" value="RING/U-box"/>
    <property type="match status" value="1"/>
</dbReference>
<evidence type="ECO:0000313" key="8">
    <source>
        <dbReference type="Proteomes" id="UP001244011"/>
    </source>
</evidence>
<reference evidence="7" key="1">
    <citation type="submission" date="2023-06" db="EMBL/GenBank/DDBJ databases">
        <title>Genome-scale phylogeny and comparative genomics of the fungal order Sordariales.</title>
        <authorList>
            <consortium name="Lawrence Berkeley National Laboratory"/>
            <person name="Hensen N."/>
            <person name="Bonometti L."/>
            <person name="Westerberg I."/>
            <person name="Brannstrom I.O."/>
            <person name="Guillou S."/>
            <person name="Cros-Aarteil S."/>
            <person name="Calhoun S."/>
            <person name="Haridas S."/>
            <person name="Kuo A."/>
            <person name="Mondo S."/>
            <person name="Pangilinan J."/>
            <person name="Riley R."/>
            <person name="Labutti K."/>
            <person name="Andreopoulos B."/>
            <person name="Lipzen A."/>
            <person name="Chen C."/>
            <person name="Yanf M."/>
            <person name="Daum C."/>
            <person name="Ng V."/>
            <person name="Clum A."/>
            <person name="Steindorff A."/>
            <person name="Ohm R."/>
            <person name="Martin F."/>
            <person name="Silar P."/>
            <person name="Natvig D."/>
            <person name="Lalanne C."/>
            <person name="Gautier V."/>
            <person name="Ament-Velasquez S.L."/>
            <person name="Kruys A."/>
            <person name="Hutchinson M.I."/>
            <person name="Powell A.J."/>
            <person name="Barry K."/>
            <person name="Miller A.N."/>
            <person name="Grigoriev I.V."/>
            <person name="Debuchy R."/>
            <person name="Gladieux P."/>
            <person name="Thoren M.H."/>
            <person name="Johannesson H."/>
        </authorList>
    </citation>
    <scope>NUCLEOTIDE SEQUENCE</scope>
    <source>
        <strain evidence="7">8032-3</strain>
    </source>
</reference>
<accession>A0AAJ0FBP0</accession>
<dbReference type="InterPro" id="IPR013083">
    <property type="entry name" value="Znf_RING/FYVE/PHD"/>
</dbReference>
<dbReference type="Gene3D" id="3.30.40.10">
    <property type="entry name" value="Zinc/RING finger domain, C3HC4 (zinc finger)"/>
    <property type="match status" value="1"/>
</dbReference>
<proteinExistence type="predicted"/>
<name>A0AAJ0FBP0_9PEZI</name>
<dbReference type="CDD" id="cd16449">
    <property type="entry name" value="RING-HC"/>
    <property type="match status" value="1"/>
</dbReference>
<keyword evidence="1" id="KW-0479">Metal-binding</keyword>
<comment type="caution">
    <text evidence="7">The sequence shown here is derived from an EMBL/GenBank/DDBJ whole genome shotgun (WGS) entry which is preliminary data.</text>
</comment>
<dbReference type="GO" id="GO:0008270">
    <property type="term" value="F:zinc ion binding"/>
    <property type="evidence" value="ECO:0007669"/>
    <property type="project" value="UniProtKB-KW"/>
</dbReference>
<evidence type="ECO:0000313" key="7">
    <source>
        <dbReference type="EMBL" id="KAK1762701.1"/>
    </source>
</evidence>
<feature type="compositionally biased region" description="Low complexity" evidence="5">
    <location>
        <begin position="703"/>
        <end position="715"/>
    </location>
</feature>
<gene>
    <name evidence="7" type="ORF">QBC33DRAFT_551322</name>
</gene>
<dbReference type="InterPro" id="IPR017907">
    <property type="entry name" value="Znf_RING_CS"/>
</dbReference>
<keyword evidence="2 4" id="KW-0863">Zinc-finger</keyword>
<feature type="compositionally biased region" description="Basic and acidic residues" evidence="5">
    <location>
        <begin position="41"/>
        <end position="59"/>
    </location>
</feature>
<keyword evidence="3" id="KW-0862">Zinc</keyword>
<organism evidence="7 8">
    <name type="scientific">Phialemonium atrogriseum</name>
    <dbReference type="NCBI Taxonomy" id="1093897"/>
    <lineage>
        <taxon>Eukaryota</taxon>
        <taxon>Fungi</taxon>
        <taxon>Dikarya</taxon>
        <taxon>Ascomycota</taxon>
        <taxon>Pezizomycotina</taxon>
        <taxon>Sordariomycetes</taxon>
        <taxon>Sordariomycetidae</taxon>
        <taxon>Cephalothecales</taxon>
        <taxon>Cephalothecaceae</taxon>
        <taxon>Phialemonium</taxon>
    </lineage>
</organism>
<dbReference type="AlphaFoldDB" id="A0AAJ0FBP0"/>
<feature type="compositionally biased region" description="Low complexity" evidence="5">
    <location>
        <begin position="654"/>
        <end position="664"/>
    </location>
</feature>
<evidence type="ECO:0000259" key="6">
    <source>
        <dbReference type="PROSITE" id="PS50089"/>
    </source>
</evidence>
<evidence type="ECO:0000256" key="5">
    <source>
        <dbReference type="SAM" id="MobiDB-lite"/>
    </source>
</evidence>
<keyword evidence="8" id="KW-1185">Reference proteome</keyword>
<evidence type="ECO:0000256" key="2">
    <source>
        <dbReference type="ARBA" id="ARBA00022771"/>
    </source>
</evidence>